<evidence type="ECO:0000313" key="3">
    <source>
        <dbReference type="Proteomes" id="UP000310121"/>
    </source>
</evidence>
<sequence>MRLSVFNNPQLSLFPLKTFAPSFHISTMKPFVLQSIHKMPPKPPARERMRQLNNLDAFRELDSRLQWYREYDNMDEEELQLPSAPSHQPGQASGDNDYLDWTADDDRFAQSTLRRRAFSRKHEEEEDDFERDRAADLRYNAIAEKIRATHSRRAQRPPEHHANPRDSTIPGAEQEHVLIDRFQDSPPEIVGGDHPLTQDSRQRLVESLDRYGGERGRGIPDAEDSYIADPPLSVMRKSREMQTVDDTSFLSMHAEGGEGTLTVMDPYTHKTTVLKNLNLVTIALVSPVLAFSFEESRSGPKCSIEDTSLAAVICMLRHIYTCEHYVPNDCLHDQMSVLLHIEIFHLASVYDISSLKTMVKARIFLELELSTSYPGPPNDLCKALAYAYKHLPNENDITKTLAHYCITCFLQHRLNEDELFTTFHYNCRPFQRDLCVILRENSFEDESAPTLIQLPVKTSSVPTRWPVVFDADPQGTSALEDEFDNEVKRRTDISRLDKLKIHFRVTLPTR</sequence>
<evidence type="ECO:0008006" key="4">
    <source>
        <dbReference type="Google" id="ProtNLM"/>
    </source>
</evidence>
<dbReference type="EMBL" id="QZBN01000011">
    <property type="protein sequence ID" value="THZ53764.1"/>
    <property type="molecule type" value="Genomic_DNA"/>
</dbReference>
<feature type="compositionally biased region" description="Polar residues" evidence="1">
    <location>
        <begin position="83"/>
        <end position="94"/>
    </location>
</feature>
<name>A0A4S9VND3_AURPU</name>
<organism evidence="2 3">
    <name type="scientific">Aureobasidium pullulans</name>
    <name type="common">Black yeast</name>
    <name type="synonym">Pullularia pullulans</name>
    <dbReference type="NCBI Taxonomy" id="5580"/>
    <lineage>
        <taxon>Eukaryota</taxon>
        <taxon>Fungi</taxon>
        <taxon>Dikarya</taxon>
        <taxon>Ascomycota</taxon>
        <taxon>Pezizomycotina</taxon>
        <taxon>Dothideomycetes</taxon>
        <taxon>Dothideomycetidae</taxon>
        <taxon>Dothideales</taxon>
        <taxon>Saccotheciaceae</taxon>
        <taxon>Aureobasidium</taxon>
    </lineage>
</organism>
<gene>
    <name evidence="2" type="ORF">D6C90_00398</name>
</gene>
<protein>
    <recommendedName>
        <fullName evidence="4">BTB domain-containing protein</fullName>
    </recommendedName>
</protein>
<evidence type="ECO:0000256" key="1">
    <source>
        <dbReference type="SAM" id="MobiDB-lite"/>
    </source>
</evidence>
<dbReference type="Proteomes" id="UP000310121">
    <property type="component" value="Unassembled WGS sequence"/>
</dbReference>
<feature type="region of interest" description="Disordered" evidence="1">
    <location>
        <begin position="147"/>
        <end position="170"/>
    </location>
</feature>
<proteinExistence type="predicted"/>
<evidence type="ECO:0000313" key="2">
    <source>
        <dbReference type="EMBL" id="THZ53764.1"/>
    </source>
</evidence>
<comment type="caution">
    <text evidence="2">The sequence shown here is derived from an EMBL/GenBank/DDBJ whole genome shotgun (WGS) entry which is preliminary data.</text>
</comment>
<dbReference type="AlphaFoldDB" id="A0A4S9VND3"/>
<feature type="region of interest" description="Disordered" evidence="1">
    <location>
        <begin position="77"/>
        <end position="101"/>
    </location>
</feature>
<accession>A0A4S9VND3</accession>
<reference evidence="2 3" key="1">
    <citation type="submission" date="2018-10" db="EMBL/GenBank/DDBJ databases">
        <title>Fifty Aureobasidium pullulans genomes reveal a recombining polyextremotolerant generalist.</title>
        <authorList>
            <person name="Gostincar C."/>
            <person name="Turk M."/>
            <person name="Zajc J."/>
            <person name="Gunde-Cimerman N."/>
        </authorList>
    </citation>
    <scope>NUCLEOTIDE SEQUENCE [LARGE SCALE GENOMIC DNA]</scope>
    <source>
        <strain evidence="2 3">EXF-3844</strain>
    </source>
</reference>